<organism evidence="1 2">
    <name type="scientific">Luteolibacter yonseiensis</name>
    <dbReference type="NCBI Taxonomy" id="1144680"/>
    <lineage>
        <taxon>Bacteria</taxon>
        <taxon>Pseudomonadati</taxon>
        <taxon>Verrucomicrobiota</taxon>
        <taxon>Verrucomicrobiia</taxon>
        <taxon>Verrucomicrobiales</taxon>
        <taxon>Verrucomicrobiaceae</taxon>
        <taxon>Luteolibacter</taxon>
    </lineage>
</organism>
<reference evidence="1" key="1">
    <citation type="submission" date="2021-01" db="EMBL/GenBank/DDBJ databases">
        <title>Modified the classification status of verrucomicrobia.</title>
        <authorList>
            <person name="Feng X."/>
        </authorList>
    </citation>
    <scope>NUCLEOTIDE SEQUENCE</scope>
    <source>
        <strain evidence="1">JCM 18052</strain>
    </source>
</reference>
<comment type="caution">
    <text evidence="1">The sequence shown here is derived from an EMBL/GenBank/DDBJ whole genome shotgun (WGS) entry which is preliminary data.</text>
</comment>
<accession>A0A934R7S9</accession>
<proteinExistence type="predicted"/>
<dbReference type="RefSeq" id="WP_200352804.1">
    <property type="nucleotide sequence ID" value="NZ_BAABHZ010000001.1"/>
</dbReference>
<sequence length="104" mass="10894">MKHHFAVSGIFILDREGEVIYDESHHGRLHFLARSLALSSRRQGTAAGNVHVKISATSTLEVIPVETALGCLVLGAVVPDSLDPQAVAAVMQALAEVVALPGGT</sequence>
<dbReference type="AlphaFoldDB" id="A0A934R7S9"/>
<keyword evidence="2" id="KW-1185">Reference proteome</keyword>
<protein>
    <submittedName>
        <fullName evidence="1">Uncharacterized protein</fullName>
    </submittedName>
</protein>
<dbReference type="Proteomes" id="UP000600139">
    <property type="component" value="Unassembled WGS sequence"/>
</dbReference>
<name>A0A934R7S9_9BACT</name>
<dbReference type="EMBL" id="JAENIK010000012">
    <property type="protein sequence ID" value="MBK1817877.1"/>
    <property type="molecule type" value="Genomic_DNA"/>
</dbReference>
<evidence type="ECO:0000313" key="1">
    <source>
        <dbReference type="EMBL" id="MBK1817877.1"/>
    </source>
</evidence>
<evidence type="ECO:0000313" key="2">
    <source>
        <dbReference type="Proteomes" id="UP000600139"/>
    </source>
</evidence>
<gene>
    <name evidence="1" type="ORF">JIN84_19810</name>
</gene>